<comment type="caution">
    <text evidence="7">The sequence shown here is derived from an EMBL/GenBank/DDBJ whole genome shotgun (WGS) entry which is preliminary data.</text>
</comment>
<keyword evidence="3 5" id="KW-1133">Transmembrane helix</keyword>
<evidence type="ECO:0000256" key="4">
    <source>
        <dbReference type="ARBA" id="ARBA00023136"/>
    </source>
</evidence>
<dbReference type="Proteomes" id="UP000613512">
    <property type="component" value="Unassembled WGS sequence"/>
</dbReference>
<reference evidence="7" key="2">
    <citation type="submission" date="2020-09" db="EMBL/GenBank/DDBJ databases">
        <authorList>
            <person name="Sun Q."/>
            <person name="Zhou Y."/>
        </authorList>
    </citation>
    <scope>NUCLEOTIDE SEQUENCE</scope>
    <source>
        <strain evidence="7">CGMCC 1.12408</strain>
    </source>
</reference>
<dbReference type="RefSeq" id="WP_188385612.1">
    <property type="nucleotide sequence ID" value="NZ_BMEY01000019.1"/>
</dbReference>
<evidence type="ECO:0000256" key="1">
    <source>
        <dbReference type="ARBA" id="ARBA00004141"/>
    </source>
</evidence>
<evidence type="ECO:0000259" key="6">
    <source>
        <dbReference type="Pfam" id="PF01578"/>
    </source>
</evidence>
<gene>
    <name evidence="7" type="primary">hemX</name>
    <name evidence="7" type="ORF">GCM10008025_31220</name>
</gene>
<dbReference type="InterPro" id="IPR002541">
    <property type="entry name" value="Cyt_c_assembly"/>
</dbReference>
<reference evidence="7" key="1">
    <citation type="journal article" date="2014" name="Int. J. Syst. Evol. Microbiol.">
        <title>Complete genome sequence of Corynebacterium casei LMG S-19264T (=DSM 44701T), isolated from a smear-ripened cheese.</title>
        <authorList>
            <consortium name="US DOE Joint Genome Institute (JGI-PGF)"/>
            <person name="Walter F."/>
            <person name="Albersmeier A."/>
            <person name="Kalinowski J."/>
            <person name="Ruckert C."/>
        </authorList>
    </citation>
    <scope>NUCLEOTIDE SEQUENCE</scope>
    <source>
        <strain evidence="7">CGMCC 1.12408</strain>
    </source>
</reference>
<proteinExistence type="predicted"/>
<organism evidence="7 8">
    <name type="scientific">Ornithinibacillus halotolerans</name>
    <dbReference type="NCBI Taxonomy" id="1274357"/>
    <lineage>
        <taxon>Bacteria</taxon>
        <taxon>Bacillati</taxon>
        <taxon>Bacillota</taxon>
        <taxon>Bacilli</taxon>
        <taxon>Bacillales</taxon>
        <taxon>Bacillaceae</taxon>
        <taxon>Ornithinibacillus</taxon>
    </lineage>
</organism>
<feature type="transmembrane region" description="Helical" evidence="5">
    <location>
        <begin position="93"/>
        <end position="112"/>
    </location>
</feature>
<dbReference type="GO" id="GO:0020037">
    <property type="term" value="F:heme binding"/>
    <property type="evidence" value="ECO:0007669"/>
    <property type="project" value="InterPro"/>
</dbReference>
<name>A0A916S6P8_9BACI</name>
<dbReference type="PANTHER" id="PTHR30071">
    <property type="entry name" value="HEME EXPORTER PROTEIN C"/>
    <property type="match status" value="1"/>
</dbReference>
<protein>
    <submittedName>
        <fullName evidence="7">Protein HemX</fullName>
    </submittedName>
</protein>
<feature type="transmembrane region" description="Helical" evidence="5">
    <location>
        <begin position="36"/>
        <end position="58"/>
    </location>
</feature>
<evidence type="ECO:0000256" key="3">
    <source>
        <dbReference type="ARBA" id="ARBA00022989"/>
    </source>
</evidence>
<sequence>MVDVRWIYEGILFLYSLSIIVYFLDFVQENRKANKLAFWLLSMVWIAQTVFLFSTILIDNRFPIATLTDSLFFYAWVLVSFSLITNKLFKMDFIVFFINLFGFFILLMHISLVARTHIIDQNWIKLVDEILIAHITFSIVSYGFFTISFLFSIMYLVQYYLLKEKKAVKWIWRLGDLSRLHQFTFRMISLGVPFLLIGIILGFGWAYTEDVEFYWLDVKTLGSITVLMVYILYFLLKIIRKFTGRSLALFNTCAFIILIINFFLFSRFSNFHI</sequence>
<feature type="transmembrane region" description="Helical" evidence="5">
    <location>
        <begin position="6"/>
        <end position="24"/>
    </location>
</feature>
<comment type="subcellular location">
    <subcellularLocation>
        <location evidence="1">Membrane</location>
        <topology evidence="1">Multi-pass membrane protein</topology>
    </subcellularLocation>
</comment>
<keyword evidence="8" id="KW-1185">Reference proteome</keyword>
<evidence type="ECO:0000313" key="7">
    <source>
        <dbReference type="EMBL" id="GGA86018.1"/>
    </source>
</evidence>
<dbReference type="InterPro" id="IPR045062">
    <property type="entry name" value="Cyt_c_biogenesis_CcsA/CcmC"/>
</dbReference>
<dbReference type="PANTHER" id="PTHR30071:SF15">
    <property type="entry name" value="PROTEIN HEMX"/>
    <property type="match status" value="1"/>
</dbReference>
<keyword evidence="4 5" id="KW-0472">Membrane</keyword>
<feature type="transmembrane region" description="Helical" evidence="5">
    <location>
        <begin position="248"/>
        <end position="268"/>
    </location>
</feature>
<dbReference type="EMBL" id="BMEY01000019">
    <property type="protein sequence ID" value="GGA86018.1"/>
    <property type="molecule type" value="Genomic_DNA"/>
</dbReference>
<feature type="transmembrane region" description="Helical" evidence="5">
    <location>
        <begin position="183"/>
        <end position="207"/>
    </location>
</feature>
<dbReference type="AlphaFoldDB" id="A0A916S6P8"/>
<dbReference type="GO" id="GO:0017004">
    <property type="term" value="P:cytochrome complex assembly"/>
    <property type="evidence" value="ECO:0007669"/>
    <property type="project" value="InterPro"/>
</dbReference>
<evidence type="ECO:0000256" key="5">
    <source>
        <dbReference type="SAM" id="Phobius"/>
    </source>
</evidence>
<dbReference type="GO" id="GO:0005886">
    <property type="term" value="C:plasma membrane"/>
    <property type="evidence" value="ECO:0007669"/>
    <property type="project" value="TreeGrafter"/>
</dbReference>
<feature type="transmembrane region" description="Helical" evidence="5">
    <location>
        <begin position="132"/>
        <end position="162"/>
    </location>
</feature>
<feature type="domain" description="Cytochrome c assembly protein" evidence="6">
    <location>
        <begin position="66"/>
        <end position="265"/>
    </location>
</feature>
<evidence type="ECO:0000256" key="2">
    <source>
        <dbReference type="ARBA" id="ARBA00022692"/>
    </source>
</evidence>
<accession>A0A916S6P8</accession>
<keyword evidence="2 5" id="KW-0812">Transmembrane</keyword>
<evidence type="ECO:0000313" key="8">
    <source>
        <dbReference type="Proteomes" id="UP000613512"/>
    </source>
</evidence>
<dbReference type="Pfam" id="PF01578">
    <property type="entry name" value="Cytochrom_C_asm"/>
    <property type="match status" value="1"/>
</dbReference>
<feature type="transmembrane region" description="Helical" evidence="5">
    <location>
        <begin position="64"/>
        <end position="84"/>
    </location>
</feature>
<feature type="transmembrane region" description="Helical" evidence="5">
    <location>
        <begin position="213"/>
        <end position="236"/>
    </location>
</feature>